<feature type="coiled-coil region" evidence="1">
    <location>
        <begin position="113"/>
        <end position="182"/>
    </location>
</feature>
<dbReference type="STRING" id="441959.B8MML0"/>
<dbReference type="Proteomes" id="UP000001745">
    <property type="component" value="Unassembled WGS sequence"/>
</dbReference>
<feature type="coiled-coil region" evidence="1">
    <location>
        <begin position="212"/>
        <end position="267"/>
    </location>
</feature>
<sequence>MAPLSPAEALQKIQELQNGQDAESNILAILRISEPITSSLDVDGIPRSPSKRASDASIVSDENPTPASLEADLTHYKELFSKLRFSYLEQVTKEKFLRGIVGDPPLVVGHNENVELETTLAEVKQQLQQRKEEVRVMVEEMEKTGRELARRYKNAQIETTKLSELPAEIAQLEQTIASLKQSQAAYAAASDTGNSSASSSQNLSLPATLKLLAEREAELAAIDRQMASLQNTLPRKTREAEAMERELSVLERRKSEAIGQAREAERKKLEGESDGLEEMGRWYRVAEATLKKLIDVEN</sequence>
<feature type="domain" description="Kinetochore protein Sos7 coiled-coil" evidence="3">
    <location>
        <begin position="78"/>
        <end position="152"/>
    </location>
</feature>
<dbReference type="eggNOG" id="ENOG502S6XI">
    <property type="taxonomic scope" value="Eukaryota"/>
</dbReference>
<evidence type="ECO:0000313" key="5">
    <source>
        <dbReference type="Proteomes" id="UP000001745"/>
    </source>
</evidence>
<evidence type="ECO:0000259" key="3">
    <source>
        <dbReference type="Pfam" id="PF20882"/>
    </source>
</evidence>
<dbReference type="GO" id="GO:0034501">
    <property type="term" value="P:protein localization to kinetochore"/>
    <property type="evidence" value="ECO:0007669"/>
    <property type="project" value="InterPro"/>
</dbReference>
<dbReference type="GO" id="GO:0000776">
    <property type="term" value="C:kinetochore"/>
    <property type="evidence" value="ECO:0007669"/>
    <property type="project" value="InterPro"/>
</dbReference>
<dbReference type="InterPro" id="IPR037475">
    <property type="entry name" value="Sos7"/>
</dbReference>
<dbReference type="EMBL" id="EQ962658">
    <property type="protein sequence ID" value="EED13764.1"/>
    <property type="molecule type" value="Genomic_DNA"/>
</dbReference>
<dbReference type="InterPro" id="IPR048781">
    <property type="entry name" value="Sos7_CC"/>
</dbReference>
<dbReference type="AlphaFoldDB" id="B8MML0"/>
<dbReference type="GeneID" id="8105453"/>
<dbReference type="Pfam" id="PF20882">
    <property type="entry name" value="Sos7"/>
    <property type="match status" value="1"/>
</dbReference>
<keyword evidence="5" id="KW-1185">Reference proteome</keyword>
<dbReference type="PhylomeDB" id="B8MML0"/>
<evidence type="ECO:0000313" key="4">
    <source>
        <dbReference type="EMBL" id="EED13764.1"/>
    </source>
</evidence>
<dbReference type="PANTHER" id="PTHR37329">
    <property type="entry name" value="KINETOCHORE PROTEIN SOS7"/>
    <property type="match status" value="1"/>
</dbReference>
<reference evidence="5" key="1">
    <citation type="journal article" date="2015" name="Genome Announc.">
        <title>Genome sequence of the AIDS-associated pathogen Penicillium marneffei (ATCC18224) and its near taxonomic relative Talaromyces stipitatus (ATCC10500).</title>
        <authorList>
            <person name="Nierman W.C."/>
            <person name="Fedorova-Abrams N.D."/>
            <person name="Andrianopoulos A."/>
        </authorList>
    </citation>
    <scope>NUCLEOTIDE SEQUENCE [LARGE SCALE GENOMIC DNA]</scope>
    <source>
        <strain evidence="5">ATCC 10500 / CBS 375.48 / QM 6759 / NRRL 1006</strain>
    </source>
</reference>
<dbReference type="RefSeq" id="XP_002486002.1">
    <property type="nucleotide sequence ID" value="XM_002485957.1"/>
</dbReference>
<dbReference type="OMA" id="RIMIEEM"/>
<dbReference type="OrthoDB" id="18959at2759"/>
<dbReference type="InParanoid" id="B8MML0"/>
<dbReference type="PANTHER" id="PTHR37329:SF1">
    <property type="entry name" value="KINETOCHORE PROTEIN SOS7"/>
    <property type="match status" value="1"/>
</dbReference>
<dbReference type="HOGENOM" id="CLU_060160_0_0_1"/>
<keyword evidence="1" id="KW-0175">Coiled coil</keyword>
<name>B8MML0_TALSN</name>
<organism evidence="4 5">
    <name type="scientific">Talaromyces stipitatus (strain ATCC 10500 / CBS 375.48 / QM 6759 / NRRL 1006)</name>
    <name type="common">Penicillium stipitatum</name>
    <dbReference type="NCBI Taxonomy" id="441959"/>
    <lineage>
        <taxon>Eukaryota</taxon>
        <taxon>Fungi</taxon>
        <taxon>Dikarya</taxon>
        <taxon>Ascomycota</taxon>
        <taxon>Pezizomycotina</taxon>
        <taxon>Eurotiomycetes</taxon>
        <taxon>Eurotiomycetidae</taxon>
        <taxon>Eurotiales</taxon>
        <taxon>Trichocomaceae</taxon>
        <taxon>Talaromyces</taxon>
        <taxon>Talaromyces sect. Talaromyces</taxon>
    </lineage>
</organism>
<proteinExistence type="predicted"/>
<gene>
    <name evidence="4" type="ORF">TSTA_100100</name>
</gene>
<feature type="region of interest" description="Disordered" evidence="2">
    <location>
        <begin position="40"/>
        <end position="67"/>
    </location>
</feature>
<evidence type="ECO:0000256" key="1">
    <source>
        <dbReference type="SAM" id="Coils"/>
    </source>
</evidence>
<evidence type="ECO:0000256" key="2">
    <source>
        <dbReference type="SAM" id="MobiDB-lite"/>
    </source>
</evidence>
<dbReference type="GO" id="GO:0051315">
    <property type="term" value="P:attachment of mitotic spindle microtubules to kinetochore"/>
    <property type="evidence" value="ECO:0007669"/>
    <property type="project" value="TreeGrafter"/>
</dbReference>
<protein>
    <recommendedName>
        <fullName evidence="3">Kinetochore protein Sos7 coiled-coil domain-containing protein</fullName>
    </recommendedName>
</protein>
<dbReference type="VEuPathDB" id="FungiDB:TSTA_100100"/>
<accession>B8MML0</accession>